<protein>
    <submittedName>
        <fullName evidence="6">ABC transporter ATP-binding protein</fullName>
    </submittedName>
</protein>
<keyword evidence="4 6" id="KW-0067">ATP-binding</keyword>
<dbReference type="CDD" id="cd03219">
    <property type="entry name" value="ABC_Mj1267_LivG_branched"/>
    <property type="match status" value="1"/>
</dbReference>
<dbReference type="Gene3D" id="3.40.50.300">
    <property type="entry name" value="P-loop containing nucleotide triphosphate hydrolases"/>
    <property type="match status" value="1"/>
</dbReference>
<sequence>MSNIALCCADVGVQFGALKAVDGVSYNFHRGGVYGLIGPNGAGKTTLLNVLAGRLMRHSGSIVCEGVDITSMSPHQRARCGIGRSFQITKIFPDMTVLENLRIAAQIGHGRFLPFWLAPRYDRRLAQGIDAMLDLTGLTAHRDTVAGTLSYGLQRALELGVTLMPGPRILLLDEPLAGVGHHEIESSTNLIEVASVGRTVLLIEHNMDVVMRLSQRIVVMAAGRVIADGTPADIRDNALVRSVYLGDEEVEA</sequence>
<comment type="caution">
    <text evidence="6">The sequence shown here is derived from an EMBL/GenBank/DDBJ whole genome shotgun (WGS) entry which is preliminary data.</text>
</comment>
<dbReference type="RefSeq" id="WP_377414863.1">
    <property type="nucleotide sequence ID" value="NZ_JBHSRS010000084.1"/>
</dbReference>
<dbReference type="GO" id="GO:0005524">
    <property type="term" value="F:ATP binding"/>
    <property type="evidence" value="ECO:0007669"/>
    <property type="project" value="UniProtKB-KW"/>
</dbReference>
<keyword evidence="3" id="KW-0547">Nucleotide-binding</keyword>
<dbReference type="SMART" id="SM00382">
    <property type="entry name" value="AAA"/>
    <property type="match status" value="1"/>
</dbReference>
<dbReference type="SUPFAM" id="SSF52540">
    <property type="entry name" value="P-loop containing nucleoside triphosphate hydrolases"/>
    <property type="match status" value="1"/>
</dbReference>
<gene>
    <name evidence="6" type="ORF">ACFQND_24155</name>
</gene>
<evidence type="ECO:0000256" key="4">
    <source>
        <dbReference type="ARBA" id="ARBA00022840"/>
    </source>
</evidence>
<dbReference type="PROSITE" id="PS50893">
    <property type="entry name" value="ABC_TRANSPORTER_2"/>
    <property type="match status" value="1"/>
</dbReference>
<evidence type="ECO:0000256" key="1">
    <source>
        <dbReference type="ARBA" id="ARBA00022448"/>
    </source>
</evidence>
<evidence type="ECO:0000313" key="7">
    <source>
        <dbReference type="Proteomes" id="UP001596270"/>
    </source>
</evidence>
<dbReference type="Proteomes" id="UP001596270">
    <property type="component" value="Unassembled WGS sequence"/>
</dbReference>
<keyword evidence="2" id="KW-0472">Membrane</keyword>
<dbReference type="InterPro" id="IPR027417">
    <property type="entry name" value="P-loop_NTPase"/>
</dbReference>
<evidence type="ECO:0000256" key="2">
    <source>
        <dbReference type="ARBA" id="ARBA00022475"/>
    </source>
</evidence>
<name>A0ABW1U595_9BURK</name>
<dbReference type="EMBL" id="JBHSRS010000084">
    <property type="protein sequence ID" value="MFC6284330.1"/>
    <property type="molecule type" value="Genomic_DNA"/>
</dbReference>
<reference evidence="7" key="1">
    <citation type="journal article" date="2019" name="Int. J. Syst. Evol. Microbiol.">
        <title>The Global Catalogue of Microorganisms (GCM) 10K type strain sequencing project: providing services to taxonomists for standard genome sequencing and annotation.</title>
        <authorList>
            <consortium name="The Broad Institute Genomics Platform"/>
            <consortium name="The Broad Institute Genome Sequencing Center for Infectious Disease"/>
            <person name="Wu L."/>
            <person name="Ma J."/>
        </authorList>
    </citation>
    <scope>NUCLEOTIDE SEQUENCE [LARGE SCALE GENOMIC DNA]</scope>
    <source>
        <strain evidence="7">CCUG 39402</strain>
    </source>
</reference>
<keyword evidence="1" id="KW-0813">Transport</keyword>
<dbReference type="PANTHER" id="PTHR45772">
    <property type="entry name" value="CONSERVED COMPONENT OF ABC TRANSPORTER FOR NATURAL AMINO ACIDS-RELATED"/>
    <property type="match status" value="1"/>
</dbReference>
<dbReference type="InterPro" id="IPR003593">
    <property type="entry name" value="AAA+_ATPase"/>
</dbReference>
<accession>A0ABW1U595</accession>
<organism evidence="6 7">
    <name type="scientific">Polaromonas aquatica</name>
    <dbReference type="NCBI Taxonomy" id="332657"/>
    <lineage>
        <taxon>Bacteria</taxon>
        <taxon>Pseudomonadati</taxon>
        <taxon>Pseudomonadota</taxon>
        <taxon>Betaproteobacteria</taxon>
        <taxon>Burkholderiales</taxon>
        <taxon>Comamonadaceae</taxon>
        <taxon>Polaromonas</taxon>
    </lineage>
</organism>
<dbReference type="InterPro" id="IPR032823">
    <property type="entry name" value="BCA_ABC_TP_C"/>
</dbReference>
<evidence type="ECO:0000256" key="3">
    <source>
        <dbReference type="ARBA" id="ARBA00022741"/>
    </source>
</evidence>
<evidence type="ECO:0000259" key="5">
    <source>
        <dbReference type="PROSITE" id="PS50893"/>
    </source>
</evidence>
<dbReference type="InterPro" id="IPR051120">
    <property type="entry name" value="ABC_AA/LPS_Transport"/>
</dbReference>
<dbReference type="InterPro" id="IPR003439">
    <property type="entry name" value="ABC_transporter-like_ATP-bd"/>
</dbReference>
<keyword evidence="2" id="KW-1003">Cell membrane</keyword>
<dbReference type="Pfam" id="PF12399">
    <property type="entry name" value="BCA_ABC_TP_C"/>
    <property type="match status" value="1"/>
</dbReference>
<keyword evidence="7" id="KW-1185">Reference proteome</keyword>
<proteinExistence type="predicted"/>
<evidence type="ECO:0000313" key="6">
    <source>
        <dbReference type="EMBL" id="MFC6284330.1"/>
    </source>
</evidence>
<dbReference type="Pfam" id="PF00005">
    <property type="entry name" value="ABC_tran"/>
    <property type="match status" value="1"/>
</dbReference>
<feature type="domain" description="ABC transporter" evidence="5">
    <location>
        <begin position="6"/>
        <end position="247"/>
    </location>
</feature>